<reference evidence="2" key="1">
    <citation type="journal article" date="2020" name="bioRxiv">
        <title>Hybrid origin of Populus tomentosa Carr. identified through genome sequencing and phylogenomic analysis.</title>
        <authorList>
            <person name="An X."/>
            <person name="Gao K."/>
            <person name="Chen Z."/>
            <person name="Li J."/>
            <person name="Yang X."/>
            <person name="Yang X."/>
            <person name="Zhou J."/>
            <person name="Guo T."/>
            <person name="Zhao T."/>
            <person name="Huang S."/>
            <person name="Miao D."/>
            <person name="Khan W.U."/>
            <person name="Rao P."/>
            <person name="Ye M."/>
            <person name="Lei B."/>
            <person name="Liao W."/>
            <person name="Wang J."/>
            <person name="Ji L."/>
            <person name="Li Y."/>
            <person name="Guo B."/>
            <person name="Mustafa N.S."/>
            <person name="Li S."/>
            <person name="Yun Q."/>
            <person name="Keller S.R."/>
            <person name="Mao J."/>
            <person name="Zhang R."/>
            <person name="Strauss S.H."/>
        </authorList>
    </citation>
    <scope>NUCLEOTIDE SEQUENCE</scope>
    <source>
        <strain evidence="2">GM15</strain>
        <tissue evidence="2">Leaf</tissue>
    </source>
</reference>
<gene>
    <name evidence="2" type="ORF">POTOM_033130</name>
</gene>
<keyword evidence="1" id="KW-0472">Membrane</keyword>
<accession>A0A8X7Z815</accession>
<evidence type="ECO:0000313" key="3">
    <source>
        <dbReference type="Proteomes" id="UP000886885"/>
    </source>
</evidence>
<comment type="caution">
    <text evidence="2">The sequence shown here is derived from an EMBL/GenBank/DDBJ whole genome shotgun (WGS) entry which is preliminary data.</text>
</comment>
<dbReference type="AlphaFoldDB" id="A0A8X7Z815"/>
<protein>
    <submittedName>
        <fullName evidence="2">Uncharacterized protein</fullName>
    </submittedName>
</protein>
<dbReference type="EMBL" id="JAAWWB010000017">
    <property type="protein sequence ID" value="KAG6762617.1"/>
    <property type="molecule type" value="Genomic_DNA"/>
</dbReference>
<proteinExistence type="predicted"/>
<evidence type="ECO:0000256" key="1">
    <source>
        <dbReference type="SAM" id="Phobius"/>
    </source>
</evidence>
<name>A0A8X7Z815_POPTO</name>
<keyword evidence="1" id="KW-0812">Transmembrane</keyword>
<feature type="transmembrane region" description="Helical" evidence="1">
    <location>
        <begin position="23"/>
        <end position="42"/>
    </location>
</feature>
<dbReference type="Proteomes" id="UP000886885">
    <property type="component" value="Chromosome 9A"/>
</dbReference>
<sequence>MSFRPSAQFHMPSFSTANRHHKVHYHSILLSQGISICSFVIIDMARMSVFGFWALILLAGTACLSSTYSSSHGDCIWDSLLVAKPCSSDDELSLANSITIQAMNPLDH</sequence>
<feature type="transmembrane region" description="Helical" evidence="1">
    <location>
        <begin position="49"/>
        <end position="68"/>
    </location>
</feature>
<organism evidence="2 3">
    <name type="scientific">Populus tomentosa</name>
    <name type="common">Chinese white poplar</name>
    <dbReference type="NCBI Taxonomy" id="118781"/>
    <lineage>
        <taxon>Eukaryota</taxon>
        <taxon>Viridiplantae</taxon>
        <taxon>Streptophyta</taxon>
        <taxon>Embryophyta</taxon>
        <taxon>Tracheophyta</taxon>
        <taxon>Spermatophyta</taxon>
        <taxon>Magnoliopsida</taxon>
        <taxon>eudicotyledons</taxon>
        <taxon>Gunneridae</taxon>
        <taxon>Pentapetalae</taxon>
        <taxon>rosids</taxon>
        <taxon>fabids</taxon>
        <taxon>Malpighiales</taxon>
        <taxon>Salicaceae</taxon>
        <taxon>Saliceae</taxon>
        <taxon>Populus</taxon>
    </lineage>
</organism>
<keyword evidence="1" id="KW-1133">Transmembrane helix</keyword>
<evidence type="ECO:0000313" key="2">
    <source>
        <dbReference type="EMBL" id="KAG6762617.1"/>
    </source>
</evidence>
<keyword evidence="3" id="KW-1185">Reference proteome</keyword>